<dbReference type="Proteomes" id="UP000248326">
    <property type="component" value="Unassembled WGS sequence"/>
</dbReference>
<feature type="transmembrane region" description="Helical" evidence="1">
    <location>
        <begin position="9"/>
        <end position="26"/>
    </location>
</feature>
<name>A0A318SIU6_9DEIO</name>
<dbReference type="RefSeq" id="WP_110887873.1">
    <property type="nucleotide sequence ID" value="NZ_QJSX01000014.1"/>
</dbReference>
<keyword evidence="1" id="KW-1133">Transmembrane helix</keyword>
<keyword evidence="1" id="KW-0812">Transmembrane</keyword>
<gene>
    <name evidence="2" type="ORF">DES52_11444</name>
</gene>
<proteinExistence type="predicted"/>
<evidence type="ECO:0000313" key="3">
    <source>
        <dbReference type="Proteomes" id="UP000248326"/>
    </source>
</evidence>
<comment type="caution">
    <text evidence="2">The sequence shown here is derived from an EMBL/GenBank/DDBJ whole genome shotgun (WGS) entry which is preliminary data.</text>
</comment>
<feature type="transmembrane region" description="Helical" evidence="1">
    <location>
        <begin position="60"/>
        <end position="78"/>
    </location>
</feature>
<dbReference type="AlphaFoldDB" id="A0A318SIU6"/>
<accession>A0A318SIU6</accession>
<organism evidence="2 3">
    <name type="scientific">Deinococcus yavapaiensis KR-236</name>
    <dbReference type="NCBI Taxonomy" id="694435"/>
    <lineage>
        <taxon>Bacteria</taxon>
        <taxon>Thermotogati</taxon>
        <taxon>Deinococcota</taxon>
        <taxon>Deinococci</taxon>
        <taxon>Deinococcales</taxon>
        <taxon>Deinococcaceae</taxon>
        <taxon>Deinococcus</taxon>
    </lineage>
</organism>
<sequence length="107" mass="11369">MNLRTARTIGFVVLGLAALQLVGLFFDPARDGPNLLVGAFGVVAYALFGLGNIAPQRIPLLWGVAALALYGASLMVLRFAQGRWLEGGAFLVLLAGGAYVVLRARRR</sequence>
<keyword evidence="3" id="KW-1185">Reference proteome</keyword>
<evidence type="ECO:0000313" key="2">
    <source>
        <dbReference type="EMBL" id="PYE51843.1"/>
    </source>
</evidence>
<keyword evidence="1" id="KW-0472">Membrane</keyword>
<evidence type="ECO:0000256" key="1">
    <source>
        <dbReference type="SAM" id="Phobius"/>
    </source>
</evidence>
<feature type="transmembrane region" description="Helical" evidence="1">
    <location>
        <begin position="32"/>
        <end position="53"/>
    </location>
</feature>
<feature type="transmembrane region" description="Helical" evidence="1">
    <location>
        <begin position="84"/>
        <end position="102"/>
    </location>
</feature>
<dbReference type="EMBL" id="QJSX01000014">
    <property type="protein sequence ID" value="PYE51843.1"/>
    <property type="molecule type" value="Genomic_DNA"/>
</dbReference>
<protein>
    <submittedName>
        <fullName evidence="2">Uncharacterized protein</fullName>
    </submittedName>
</protein>
<reference evidence="2 3" key="1">
    <citation type="submission" date="2018-06" db="EMBL/GenBank/DDBJ databases">
        <title>Genomic Encyclopedia of Type Strains, Phase IV (KMG-IV): sequencing the most valuable type-strain genomes for metagenomic binning, comparative biology and taxonomic classification.</title>
        <authorList>
            <person name="Goeker M."/>
        </authorList>
    </citation>
    <scope>NUCLEOTIDE SEQUENCE [LARGE SCALE GENOMIC DNA]</scope>
    <source>
        <strain evidence="2 3">DSM 18048</strain>
    </source>
</reference>